<comment type="caution">
    <text evidence="1">The sequence shown here is derived from an EMBL/GenBank/DDBJ whole genome shotgun (WGS) entry which is preliminary data.</text>
</comment>
<evidence type="ECO:0000313" key="1">
    <source>
        <dbReference type="EMBL" id="KAI4319259.1"/>
    </source>
</evidence>
<proteinExistence type="predicted"/>
<dbReference type="Proteomes" id="UP001057402">
    <property type="component" value="Chromosome 10"/>
</dbReference>
<accession>A0ACB9M4P9</accession>
<keyword evidence="2" id="KW-1185">Reference proteome</keyword>
<reference evidence="2" key="1">
    <citation type="journal article" date="2023" name="Front. Plant Sci.">
        <title>Chromosomal-level genome assembly of Melastoma candidum provides insights into trichome evolution.</title>
        <authorList>
            <person name="Zhong Y."/>
            <person name="Wu W."/>
            <person name="Sun C."/>
            <person name="Zou P."/>
            <person name="Liu Y."/>
            <person name="Dai S."/>
            <person name="Zhou R."/>
        </authorList>
    </citation>
    <scope>NUCLEOTIDE SEQUENCE [LARGE SCALE GENOMIC DNA]</scope>
</reference>
<protein>
    <submittedName>
        <fullName evidence="1">Uncharacterized protein</fullName>
    </submittedName>
</protein>
<dbReference type="EMBL" id="CM042889">
    <property type="protein sequence ID" value="KAI4319259.1"/>
    <property type="molecule type" value="Genomic_DNA"/>
</dbReference>
<organism evidence="1 2">
    <name type="scientific">Melastoma candidum</name>
    <dbReference type="NCBI Taxonomy" id="119954"/>
    <lineage>
        <taxon>Eukaryota</taxon>
        <taxon>Viridiplantae</taxon>
        <taxon>Streptophyta</taxon>
        <taxon>Embryophyta</taxon>
        <taxon>Tracheophyta</taxon>
        <taxon>Spermatophyta</taxon>
        <taxon>Magnoliopsida</taxon>
        <taxon>eudicotyledons</taxon>
        <taxon>Gunneridae</taxon>
        <taxon>Pentapetalae</taxon>
        <taxon>rosids</taxon>
        <taxon>malvids</taxon>
        <taxon>Myrtales</taxon>
        <taxon>Melastomataceae</taxon>
        <taxon>Melastomatoideae</taxon>
        <taxon>Melastomateae</taxon>
        <taxon>Melastoma</taxon>
    </lineage>
</organism>
<gene>
    <name evidence="1" type="ORF">MLD38_032882</name>
</gene>
<name>A0ACB9M4P9_9MYRT</name>
<evidence type="ECO:0000313" key="2">
    <source>
        <dbReference type="Proteomes" id="UP001057402"/>
    </source>
</evidence>
<sequence>MEQLGVDQEKELKENTVEESSGIVLRTPQKTDSPARTEIASTEMYKDILDSFDGMVCSIRLLKLCGKVATFENVRTQVEVLKKRKLLHRHLAQIKYVLSEEVQVNKILVHDRTLCVRPSVKISLSFTGIALRELFISRIVDFFTKNPKVRDIPEAILPELFCQGGEMTDQEFLDCSPTIQPQPTISPEKPQASQLVMPLKRIFSKESDINGSGLDCVAVGQRNEFSKEETQGEQDVDSMKAEFDAVIDKDNVDALDAKPDVVHDENGRNDQGEGRICCEQRTHTLFPLEGASQTPVAASVASDSPTVKPSPSLVNSIVDTPAQLTPKRSMSCCDSNEKITSIQNILSSHKNAKRSLDFSSDEVSCNRNKLEESENCFNIPDERFQAPEPMELKDIFGAPVSLALSMDKDKLSKVRKDSETMFRHSKQMPSCLPGIVSTICHVYQMTSYSSITKEDLVHKILVNDLEITERKDAEEQIELLEKLVPDWIWKTSIASGDIMYSINKVAHVESVLSRLSETIMTADVIDG</sequence>